<keyword evidence="14" id="KW-1185">Reference proteome</keyword>
<feature type="domain" description="FAD-dependent oxidoreductase 2 FAD-binding" evidence="12">
    <location>
        <begin position="7"/>
        <end position="371"/>
    </location>
</feature>
<dbReference type="UniPathway" id="UPA00253">
    <property type="reaction ID" value="UER00326"/>
</dbReference>
<evidence type="ECO:0000313" key="13">
    <source>
        <dbReference type="EMBL" id="SET37423.1"/>
    </source>
</evidence>
<evidence type="ECO:0000256" key="7">
    <source>
        <dbReference type="ARBA" id="ARBA00022642"/>
    </source>
</evidence>
<evidence type="ECO:0000256" key="3">
    <source>
        <dbReference type="ARBA" id="ARBA00008562"/>
    </source>
</evidence>
<dbReference type="InterPro" id="IPR036188">
    <property type="entry name" value="FAD/NAD-bd_sf"/>
</dbReference>
<dbReference type="RefSeq" id="WP_092478311.1">
    <property type="nucleotide sequence ID" value="NZ_FOHN01000017.1"/>
</dbReference>
<comment type="cofactor">
    <cofactor evidence="1">
        <name>FAD</name>
        <dbReference type="ChEBI" id="CHEBI:57692"/>
    </cofactor>
</comment>
<evidence type="ECO:0000256" key="8">
    <source>
        <dbReference type="ARBA" id="ARBA00022827"/>
    </source>
</evidence>
<dbReference type="GO" id="GO:0008734">
    <property type="term" value="F:L-aspartate oxidase activity"/>
    <property type="evidence" value="ECO:0007669"/>
    <property type="project" value="UniProtKB-EC"/>
</dbReference>
<dbReference type="OrthoDB" id="9806724at2"/>
<evidence type="ECO:0000259" key="12">
    <source>
        <dbReference type="Pfam" id="PF00890"/>
    </source>
</evidence>
<accession>A0A1I0DXJ4</accession>
<gene>
    <name evidence="13" type="ORF">SAMN04487772_11743</name>
</gene>
<sequence length="441" mass="50331">MKPERYDVVIVGTGVAGLYAGLCLPENLRVLMITKDEVENSDSYLAQGGISTLKAPDDFDDYFEDTMRAGHYENNTDSVRIMIESSRQIINELIQFGVEFDKEEDGTLAYTREAAHSTFRILHHDDLTGKEIMIKLIENVKKRQNIEVRKFTTMMDLLEKENVCYGIVARDPEGKIYSVHAQSVILATGGIGGLFQNSTNFRHISGDSFGIALSHGIEMENLNYIQIHPTTLYSKQEGRKFLISESVRGEGAVLLNEDHRRFVNELLPRDTVTNEIKLEMERQGTDHVYLTMPHMTREQVEKRFPNIFKRCLEEGYDLSKDYVPVTPAQHYIMGGIKTTVNGETSMKNLYAVGETACNGVHGANRLASNSLLESLVFAKRAAHVIKETFGQITEIQAEADLSQYEDYNKWKQNNRQLVMDEIKRRDEKFYAKWCNNEVKCR</sequence>
<dbReference type="InterPro" id="IPR027477">
    <property type="entry name" value="Succ_DH/fumarate_Rdtase_cat_sf"/>
</dbReference>
<keyword evidence="8" id="KW-0274">FAD</keyword>
<organism evidence="13 14">
    <name type="scientific">[Clostridium] polysaccharolyticum</name>
    <dbReference type="NCBI Taxonomy" id="29364"/>
    <lineage>
        <taxon>Bacteria</taxon>
        <taxon>Bacillati</taxon>
        <taxon>Bacillota</taxon>
        <taxon>Clostridia</taxon>
        <taxon>Lachnospirales</taxon>
        <taxon>Lachnospiraceae</taxon>
    </lineage>
</organism>
<dbReference type="FunFam" id="3.90.700.10:FF:000002">
    <property type="entry name" value="L-aspartate oxidase"/>
    <property type="match status" value="1"/>
</dbReference>
<dbReference type="Gene3D" id="3.50.50.60">
    <property type="entry name" value="FAD/NAD(P)-binding domain"/>
    <property type="match status" value="1"/>
</dbReference>
<evidence type="ECO:0000256" key="6">
    <source>
        <dbReference type="ARBA" id="ARBA00022630"/>
    </source>
</evidence>
<name>A0A1I0DXJ4_9FIRM</name>
<evidence type="ECO:0000256" key="4">
    <source>
        <dbReference type="ARBA" id="ARBA00012173"/>
    </source>
</evidence>
<dbReference type="GO" id="GO:0033765">
    <property type="term" value="F:steroid dehydrogenase activity, acting on the CH-CH group of donors"/>
    <property type="evidence" value="ECO:0007669"/>
    <property type="project" value="UniProtKB-ARBA"/>
</dbReference>
<evidence type="ECO:0000256" key="5">
    <source>
        <dbReference type="ARBA" id="ARBA00021901"/>
    </source>
</evidence>
<dbReference type="NCBIfam" id="NF004820">
    <property type="entry name" value="PRK06175.1"/>
    <property type="match status" value="1"/>
</dbReference>
<keyword evidence="7" id="KW-0662">Pyridine nucleotide biosynthesis</keyword>
<dbReference type="EMBL" id="FOHN01000017">
    <property type="protein sequence ID" value="SET37423.1"/>
    <property type="molecule type" value="Genomic_DNA"/>
</dbReference>
<dbReference type="AlphaFoldDB" id="A0A1I0DXJ4"/>
<evidence type="ECO:0000313" key="14">
    <source>
        <dbReference type="Proteomes" id="UP000199800"/>
    </source>
</evidence>
<protein>
    <recommendedName>
        <fullName evidence="5">L-aspartate oxidase</fullName>
        <ecNumber evidence="4">1.4.3.16</ecNumber>
    </recommendedName>
    <alternativeName>
        <fullName evidence="10">Quinolinate synthase B</fullName>
    </alternativeName>
</protein>
<proteinExistence type="inferred from homology"/>
<reference evidence="13 14" key="1">
    <citation type="submission" date="2016-10" db="EMBL/GenBank/DDBJ databases">
        <authorList>
            <person name="de Groot N.N."/>
        </authorList>
    </citation>
    <scope>NUCLEOTIDE SEQUENCE [LARGE SCALE GENOMIC DNA]</scope>
    <source>
        <strain evidence="13 14">DSM 1801</strain>
    </source>
</reference>
<comment type="similarity">
    <text evidence="3">Belongs to the FAD-dependent oxidoreductase 2 family. NadB subfamily.</text>
</comment>
<dbReference type="PANTHER" id="PTHR42716">
    <property type="entry name" value="L-ASPARTATE OXIDASE"/>
    <property type="match status" value="1"/>
</dbReference>
<dbReference type="InterPro" id="IPR003953">
    <property type="entry name" value="FAD-dep_OxRdtase_2_FAD-bd"/>
</dbReference>
<dbReference type="STRING" id="29364.SAMN04487772_11743"/>
<comment type="catalytic activity">
    <reaction evidence="11">
        <text>L-aspartate + O2 = iminosuccinate + H2O2</text>
        <dbReference type="Rhea" id="RHEA:25876"/>
        <dbReference type="ChEBI" id="CHEBI:15379"/>
        <dbReference type="ChEBI" id="CHEBI:16240"/>
        <dbReference type="ChEBI" id="CHEBI:29991"/>
        <dbReference type="ChEBI" id="CHEBI:77875"/>
        <dbReference type="EC" id="1.4.3.16"/>
    </reaction>
    <physiologicalReaction direction="left-to-right" evidence="11">
        <dbReference type="Rhea" id="RHEA:25877"/>
    </physiologicalReaction>
</comment>
<dbReference type="Pfam" id="PF00890">
    <property type="entry name" value="FAD_binding_2"/>
    <property type="match status" value="1"/>
</dbReference>
<dbReference type="EC" id="1.4.3.16" evidence="4"/>
<comment type="pathway">
    <text evidence="2">Cofactor biosynthesis; NAD(+) biosynthesis; iminoaspartate from L-aspartate (oxidase route): step 1/1.</text>
</comment>
<dbReference type="PANTHER" id="PTHR42716:SF2">
    <property type="entry name" value="L-ASPARTATE OXIDASE, CHLOROPLASTIC"/>
    <property type="match status" value="1"/>
</dbReference>
<dbReference type="Proteomes" id="UP000199800">
    <property type="component" value="Unassembled WGS sequence"/>
</dbReference>
<dbReference type="InterPro" id="IPR005288">
    <property type="entry name" value="NadB"/>
</dbReference>
<keyword evidence="9" id="KW-0560">Oxidoreductase</keyword>
<keyword evidence="6" id="KW-0285">Flavoprotein</keyword>
<evidence type="ECO:0000256" key="11">
    <source>
        <dbReference type="ARBA" id="ARBA00048305"/>
    </source>
</evidence>
<evidence type="ECO:0000256" key="9">
    <source>
        <dbReference type="ARBA" id="ARBA00023002"/>
    </source>
</evidence>
<evidence type="ECO:0000256" key="1">
    <source>
        <dbReference type="ARBA" id="ARBA00001974"/>
    </source>
</evidence>
<dbReference type="GO" id="GO:0034628">
    <property type="term" value="P:'de novo' NAD+ biosynthetic process from L-aspartate"/>
    <property type="evidence" value="ECO:0007669"/>
    <property type="project" value="TreeGrafter"/>
</dbReference>
<dbReference type="SUPFAM" id="SSF56425">
    <property type="entry name" value="Succinate dehydrogenase/fumarate reductase flavoprotein, catalytic domain"/>
    <property type="match status" value="1"/>
</dbReference>
<dbReference type="SUPFAM" id="SSF51905">
    <property type="entry name" value="FAD/NAD(P)-binding domain"/>
    <property type="match status" value="1"/>
</dbReference>
<evidence type="ECO:0000256" key="10">
    <source>
        <dbReference type="ARBA" id="ARBA00030386"/>
    </source>
</evidence>
<dbReference type="Gene3D" id="3.90.700.10">
    <property type="entry name" value="Succinate dehydrogenase/fumarate reductase flavoprotein, catalytic domain"/>
    <property type="match status" value="1"/>
</dbReference>
<evidence type="ECO:0000256" key="2">
    <source>
        <dbReference type="ARBA" id="ARBA00004950"/>
    </source>
</evidence>